<evidence type="ECO:0000313" key="1">
    <source>
        <dbReference type="EMBL" id="PNY08800.1"/>
    </source>
</evidence>
<gene>
    <name evidence="1" type="ORF">L195_g005334</name>
</gene>
<dbReference type="AlphaFoldDB" id="A0A2K3P0I7"/>
<dbReference type="STRING" id="57577.A0A2K3P0I7"/>
<protein>
    <submittedName>
        <fullName evidence="1">Vesicle-associated protein 2-1-like</fullName>
    </submittedName>
</protein>
<dbReference type="EMBL" id="ASHM01002743">
    <property type="protein sequence ID" value="PNY08800.1"/>
    <property type="molecule type" value="Genomic_DNA"/>
</dbReference>
<reference evidence="1 2" key="2">
    <citation type="journal article" date="2017" name="Front. Plant Sci.">
        <title>Gene Classification and Mining of Molecular Markers Useful in Red Clover (Trifolium pratense) Breeding.</title>
        <authorList>
            <person name="Istvanek J."/>
            <person name="Dluhosova J."/>
            <person name="Dluhos P."/>
            <person name="Patkova L."/>
            <person name="Nedelnik J."/>
            <person name="Repkova J."/>
        </authorList>
    </citation>
    <scope>NUCLEOTIDE SEQUENCE [LARGE SCALE GENOMIC DNA]</scope>
    <source>
        <strain evidence="2">cv. Tatra</strain>
        <tissue evidence="1">Young leaves</tissue>
    </source>
</reference>
<sequence>MHVITLLNGHPSHFKSNVNTLQTCNVQSTIVAPNTDVDDLPADTFNKDSGNLIDDLELRFSYITTSPEGSSEDDARNSSQKLDSSSIWLFLYFTIMPYAVSYVPS</sequence>
<dbReference type="ExpressionAtlas" id="A0A2K3P0I7">
    <property type="expression patterns" value="baseline"/>
</dbReference>
<comment type="caution">
    <text evidence="1">The sequence shown here is derived from an EMBL/GenBank/DDBJ whole genome shotgun (WGS) entry which is preliminary data.</text>
</comment>
<accession>A0A2K3P0I7</accession>
<organism evidence="1 2">
    <name type="scientific">Trifolium pratense</name>
    <name type="common">Red clover</name>
    <dbReference type="NCBI Taxonomy" id="57577"/>
    <lineage>
        <taxon>Eukaryota</taxon>
        <taxon>Viridiplantae</taxon>
        <taxon>Streptophyta</taxon>
        <taxon>Embryophyta</taxon>
        <taxon>Tracheophyta</taxon>
        <taxon>Spermatophyta</taxon>
        <taxon>Magnoliopsida</taxon>
        <taxon>eudicotyledons</taxon>
        <taxon>Gunneridae</taxon>
        <taxon>Pentapetalae</taxon>
        <taxon>rosids</taxon>
        <taxon>fabids</taxon>
        <taxon>Fabales</taxon>
        <taxon>Fabaceae</taxon>
        <taxon>Papilionoideae</taxon>
        <taxon>50 kb inversion clade</taxon>
        <taxon>NPAAA clade</taxon>
        <taxon>Hologalegina</taxon>
        <taxon>IRL clade</taxon>
        <taxon>Trifolieae</taxon>
        <taxon>Trifolium</taxon>
    </lineage>
</organism>
<name>A0A2K3P0I7_TRIPR</name>
<reference evidence="1 2" key="1">
    <citation type="journal article" date="2014" name="Am. J. Bot.">
        <title>Genome assembly and annotation for red clover (Trifolium pratense; Fabaceae).</title>
        <authorList>
            <person name="Istvanek J."/>
            <person name="Jaros M."/>
            <person name="Krenek A."/>
            <person name="Repkova J."/>
        </authorList>
    </citation>
    <scope>NUCLEOTIDE SEQUENCE [LARGE SCALE GENOMIC DNA]</scope>
    <source>
        <strain evidence="2">cv. Tatra</strain>
        <tissue evidence="1">Young leaves</tissue>
    </source>
</reference>
<proteinExistence type="predicted"/>
<dbReference type="Proteomes" id="UP000236291">
    <property type="component" value="Unassembled WGS sequence"/>
</dbReference>
<evidence type="ECO:0000313" key="2">
    <source>
        <dbReference type="Proteomes" id="UP000236291"/>
    </source>
</evidence>